<feature type="region of interest" description="Disordered" evidence="3">
    <location>
        <begin position="409"/>
        <end position="431"/>
    </location>
</feature>
<reference evidence="5 6" key="1">
    <citation type="submission" date="2023-07" db="EMBL/GenBank/DDBJ databases">
        <title>Sequencing the genomes of 1000 actinobacteria strains.</title>
        <authorList>
            <person name="Klenk H.-P."/>
        </authorList>
    </citation>
    <scope>NUCLEOTIDE SEQUENCE [LARGE SCALE GENOMIC DNA]</scope>
    <source>
        <strain evidence="5 6">GD13</strain>
    </source>
</reference>
<evidence type="ECO:0000256" key="2">
    <source>
        <dbReference type="ARBA" id="ARBA00022679"/>
    </source>
</evidence>
<dbReference type="EMBL" id="JAUSQM010000001">
    <property type="protein sequence ID" value="MDP9821794.1"/>
    <property type="molecule type" value="Genomic_DNA"/>
</dbReference>
<dbReference type="Proteomes" id="UP001240447">
    <property type="component" value="Unassembled WGS sequence"/>
</dbReference>
<name>A0ABT9NMY9_9ACTN</name>
<proteinExistence type="predicted"/>
<evidence type="ECO:0000313" key="5">
    <source>
        <dbReference type="EMBL" id="MDP9821794.1"/>
    </source>
</evidence>
<dbReference type="InterPro" id="IPR028098">
    <property type="entry name" value="Glyco_trans_4-like_N"/>
</dbReference>
<dbReference type="SUPFAM" id="SSF53756">
    <property type="entry name" value="UDP-Glycosyltransferase/glycogen phosphorylase"/>
    <property type="match status" value="1"/>
</dbReference>
<keyword evidence="1" id="KW-0328">Glycosyltransferase</keyword>
<dbReference type="InterPro" id="IPR050194">
    <property type="entry name" value="Glycosyltransferase_grp1"/>
</dbReference>
<accession>A0ABT9NMY9</accession>
<sequence length="431" mass="45829">MTKLAFVCQWFPPEPIEIPRNIALSLGSCGHEVSVLTGVPNYPTGRVAEGHRALELRMEEIDGLPVRRTPLYPSHDSGALGRIANYVSWAVSSALFGQRMLRAAEATLVYSSPATAALPAMVARRLWGTPYVLLIQDVWPDSVLSSGFIPGAMGRVVHRIIDAFVRRAYAWSDHVAVISPGMVDLLTARGVPREKLSVVHNWVPEEDQAGAATCAGDTHISLADRVGASADDRLFLYAGNHGRAQALDGVVRAFLDDRTAPAQLVLVGDGVTKKQLVKLAGNHPRVHFLAPVDRAEAGRLLEDADVSVVALADEPLFAVTMPSKVQSGLASARPMLVVARGDAASVVIEADAGAAAPPGDIDAIVEAVRTLLAATPDELTAMGSRGRDLYRSSMARAVGAARLSDLLDSAAQRRGSRGGHTAPTHPERKRS</sequence>
<evidence type="ECO:0000313" key="6">
    <source>
        <dbReference type="Proteomes" id="UP001240447"/>
    </source>
</evidence>
<feature type="domain" description="Glycosyltransferase subfamily 4-like N-terminal" evidence="4">
    <location>
        <begin position="20"/>
        <end position="202"/>
    </location>
</feature>
<comment type="caution">
    <text evidence="5">The sequence shown here is derived from an EMBL/GenBank/DDBJ whole genome shotgun (WGS) entry which is preliminary data.</text>
</comment>
<evidence type="ECO:0000256" key="1">
    <source>
        <dbReference type="ARBA" id="ARBA00022676"/>
    </source>
</evidence>
<organism evidence="5 6">
    <name type="scientific">Nocardioides massiliensis</name>
    <dbReference type="NCBI Taxonomy" id="1325935"/>
    <lineage>
        <taxon>Bacteria</taxon>
        <taxon>Bacillati</taxon>
        <taxon>Actinomycetota</taxon>
        <taxon>Actinomycetes</taxon>
        <taxon>Propionibacteriales</taxon>
        <taxon>Nocardioidaceae</taxon>
        <taxon>Nocardioides</taxon>
    </lineage>
</organism>
<gene>
    <name evidence="5" type="ORF">J2S59_001603</name>
</gene>
<evidence type="ECO:0000256" key="3">
    <source>
        <dbReference type="SAM" id="MobiDB-lite"/>
    </source>
</evidence>
<protein>
    <submittedName>
        <fullName evidence="5">Glycosyltransferase involved in cell wall biosynthesis</fullName>
    </submittedName>
</protein>
<dbReference type="CDD" id="cd03794">
    <property type="entry name" value="GT4_WbuB-like"/>
    <property type="match status" value="1"/>
</dbReference>
<dbReference type="Pfam" id="PF13579">
    <property type="entry name" value="Glyco_trans_4_4"/>
    <property type="match status" value="1"/>
</dbReference>
<keyword evidence="6" id="KW-1185">Reference proteome</keyword>
<dbReference type="PANTHER" id="PTHR45947">
    <property type="entry name" value="SULFOQUINOVOSYL TRANSFERASE SQD2"/>
    <property type="match status" value="1"/>
</dbReference>
<evidence type="ECO:0000259" key="4">
    <source>
        <dbReference type="Pfam" id="PF13579"/>
    </source>
</evidence>
<dbReference type="PANTHER" id="PTHR45947:SF3">
    <property type="entry name" value="SULFOQUINOVOSYL TRANSFERASE SQD2"/>
    <property type="match status" value="1"/>
</dbReference>
<dbReference type="RefSeq" id="WP_068123094.1">
    <property type="nucleotide sequence ID" value="NZ_CCXJ01000623.1"/>
</dbReference>
<dbReference type="Gene3D" id="3.40.50.2000">
    <property type="entry name" value="Glycogen Phosphorylase B"/>
    <property type="match status" value="2"/>
</dbReference>
<keyword evidence="2" id="KW-0808">Transferase</keyword>
<dbReference type="Pfam" id="PF13692">
    <property type="entry name" value="Glyco_trans_1_4"/>
    <property type="match status" value="1"/>
</dbReference>